<name>A0AAD8PES1_BABGI</name>
<evidence type="ECO:0000256" key="1">
    <source>
        <dbReference type="SAM" id="MobiDB-lite"/>
    </source>
</evidence>
<feature type="region of interest" description="Disordered" evidence="1">
    <location>
        <begin position="204"/>
        <end position="280"/>
    </location>
</feature>
<dbReference type="EMBL" id="JAVEPI010000002">
    <property type="protein sequence ID" value="KAK1443974.1"/>
    <property type="molecule type" value="Genomic_DNA"/>
</dbReference>
<gene>
    <name evidence="2" type="ORF">BgAZ_208500</name>
</gene>
<evidence type="ECO:0000313" key="3">
    <source>
        <dbReference type="Proteomes" id="UP001230268"/>
    </source>
</evidence>
<dbReference type="AlphaFoldDB" id="A0AAD8PES1"/>
<keyword evidence="3" id="KW-1185">Reference proteome</keyword>
<accession>A0AAD8PES1</accession>
<feature type="compositionally biased region" description="Basic and acidic residues" evidence="1">
    <location>
        <begin position="226"/>
        <end position="254"/>
    </location>
</feature>
<protein>
    <submittedName>
        <fullName evidence="2">Uncharacterized protein</fullName>
    </submittedName>
</protein>
<sequence length="485" mass="54482">MKTCLRVHDYYSASRILCIWARVAVWCILWYSMKASSVNAASNRLWQRHTFYMPHVLSHSGNATIANRILESQSNLNHPEWFGERITLSRALAFLSGVEGGKSMYSQEQDSGTPAIDPLPSRMHTSNTHVSFTVKAGGYNHGIDPNLIIGGDVDHPPGLLHNTENDEIRTFTQEMWNKGVSLEESVERLNLYDGVQPNEVMDNFLYGGTRKSHNGKDDQGTYEGSKAQDADKENVPNADNKCEKEQTVEKHVTNDGENPADSQEDENYVGDTSASDVPGYIAPPEFIDEQQYRMETDDVKEEYGGTETDDYDTMYSDDEHPTGIDEVNYSALSDNEVLLVTTLMQNKLDSPGGHEKVLQQLLAGDTGGFTEEECRQYFDKFVRIGEILMELNKTMGIQQLEFGWIPKIERSIRHFISDHGCQVSAIKWTEQSVIVSLKDNLTENKLSHLHDALLKFLRTGASDLACYGVNKLGLLMYTDAVGEQD</sequence>
<reference evidence="2" key="1">
    <citation type="submission" date="2023-08" db="EMBL/GenBank/DDBJ databases">
        <title>Draft sequence of the Babesia gibsoni genome.</title>
        <authorList>
            <person name="Yamagishi J.Y."/>
            <person name="Xuan X.X."/>
        </authorList>
    </citation>
    <scope>NUCLEOTIDE SEQUENCE</scope>
    <source>
        <strain evidence="2">Azabu</strain>
    </source>
</reference>
<evidence type="ECO:0000313" key="2">
    <source>
        <dbReference type="EMBL" id="KAK1443974.1"/>
    </source>
</evidence>
<comment type="caution">
    <text evidence="2">The sequence shown here is derived from an EMBL/GenBank/DDBJ whole genome shotgun (WGS) entry which is preliminary data.</text>
</comment>
<dbReference type="Proteomes" id="UP001230268">
    <property type="component" value="Unassembled WGS sequence"/>
</dbReference>
<proteinExistence type="predicted"/>
<organism evidence="2 3">
    <name type="scientific">Babesia gibsoni</name>
    <dbReference type="NCBI Taxonomy" id="33632"/>
    <lineage>
        <taxon>Eukaryota</taxon>
        <taxon>Sar</taxon>
        <taxon>Alveolata</taxon>
        <taxon>Apicomplexa</taxon>
        <taxon>Aconoidasida</taxon>
        <taxon>Piroplasmida</taxon>
        <taxon>Babesiidae</taxon>
        <taxon>Babesia</taxon>
    </lineage>
</organism>